<dbReference type="PANTHER" id="PTHR36424">
    <property type="entry name" value="PHEROMONE-REGULATED MEMBRANE PROTEIN 6"/>
    <property type="match status" value="1"/>
</dbReference>
<accession>A0A2J6PP27</accession>
<feature type="transmembrane region" description="Helical" evidence="2">
    <location>
        <begin position="230"/>
        <end position="255"/>
    </location>
</feature>
<dbReference type="InterPro" id="IPR031606">
    <property type="entry name" value="Kch1/2"/>
</dbReference>
<feature type="transmembrane region" description="Helical" evidence="2">
    <location>
        <begin position="79"/>
        <end position="97"/>
    </location>
</feature>
<dbReference type="EMBL" id="KZ613510">
    <property type="protein sequence ID" value="PMD15780.1"/>
    <property type="molecule type" value="Genomic_DNA"/>
</dbReference>
<keyword evidence="2" id="KW-0812">Transmembrane</keyword>
<dbReference type="STRING" id="1745343.A0A2J6PP27"/>
<sequence length="691" mass="74946">MGCSGRVKEDDIRPEQKWEFISLNDFKSTSCLNPFAYAYLWGSLIISIAVYAVDTFTAVNLLAFNKWSGEIQPVIPLDISKWIFSACIIASWVNLGFEHLRAMRVIKRGAVAESFLDSLAVRLQSIRLGKARGWRRFLVFAELTKSKKGAEYVALFTYFSFQSWIRIIFCQGPRQVINALTLYSVFRAKLDPTNANDVGSTLLGFFKNIGILAQQQHQQAVILSGMTFTLVIWVFGALSLLLAVLFYVFFLWHYIPNADGGLSGYCERKVNHRLAKIVSVKVNKAIEEEERKRIKADAKAVKKGEMPAFGRQATLPTLFDPKSDDKLPEMPMLNRNDTMTTLPQYSSRPGTPSGQPALPGFELDQLDQKRPFPNRSVTGSSAVSGQSFGSNAPLMGNASDIGYGRAASPAPSLPPLDTNGFPRAPQRTMTADSQNSNWSHGPQQSPPRMPTAMGDRGYTQSPVSYGDSPRSQAQPSMDSFGRPMPRAVNELRSNSLSNQQGPPGRRNPYDQNYPGGRSSPAPGSEFGRNSPALYQARGPAPAGPEYGRNSPAPIQTRGPGSEYGRNSPAPSQGGRGPASPTNSNGGYQPYNPGNRSASSASPNNPNFPPRQPQYRNMTDPGPRGGPPDGDYFGNANAPPMPRPGTRQSNRSGGGSGSGPSIARLASPAPYNGGGTQSPAFGGGMGNPMYRR</sequence>
<feature type="compositionally biased region" description="Gly residues" evidence="1">
    <location>
        <begin position="671"/>
        <end position="685"/>
    </location>
</feature>
<keyword evidence="2" id="KW-0472">Membrane</keyword>
<evidence type="ECO:0000313" key="4">
    <source>
        <dbReference type="Proteomes" id="UP000235672"/>
    </source>
</evidence>
<reference evidence="3 4" key="1">
    <citation type="submission" date="2016-05" db="EMBL/GenBank/DDBJ databases">
        <title>A degradative enzymes factory behind the ericoid mycorrhizal symbiosis.</title>
        <authorList>
            <consortium name="DOE Joint Genome Institute"/>
            <person name="Martino E."/>
            <person name="Morin E."/>
            <person name="Grelet G."/>
            <person name="Kuo A."/>
            <person name="Kohler A."/>
            <person name="Daghino S."/>
            <person name="Barry K."/>
            <person name="Choi C."/>
            <person name="Cichocki N."/>
            <person name="Clum A."/>
            <person name="Copeland A."/>
            <person name="Hainaut M."/>
            <person name="Haridas S."/>
            <person name="Labutti K."/>
            <person name="Lindquist E."/>
            <person name="Lipzen A."/>
            <person name="Khouja H.-R."/>
            <person name="Murat C."/>
            <person name="Ohm R."/>
            <person name="Olson A."/>
            <person name="Spatafora J."/>
            <person name="Veneault-Fourrey C."/>
            <person name="Henrissat B."/>
            <person name="Grigoriev I."/>
            <person name="Martin F."/>
            <person name="Perotto S."/>
        </authorList>
    </citation>
    <scope>NUCLEOTIDE SEQUENCE [LARGE SCALE GENOMIC DNA]</scope>
    <source>
        <strain evidence="3 4">UAMH 7357</strain>
    </source>
</reference>
<feature type="compositionally biased region" description="Polar residues" evidence="1">
    <location>
        <begin position="375"/>
        <end position="390"/>
    </location>
</feature>
<feature type="compositionally biased region" description="Polar residues" evidence="1">
    <location>
        <begin position="427"/>
        <end position="443"/>
    </location>
</feature>
<dbReference type="GO" id="GO:0005886">
    <property type="term" value="C:plasma membrane"/>
    <property type="evidence" value="ECO:0007669"/>
    <property type="project" value="InterPro"/>
</dbReference>
<evidence type="ECO:0000313" key="3">
    <source>
        <dbReference type="EMBL" id="PMD15780.1"/>
    </source>
</evidence>
<proteinExistence type="predicted"/>
<dbReference type="AlphaFoldDB" id="A0A2J6PP27"/>
<feature type="transmembrane region" description="Helical" evidence="2">
    <location>
        <begin position="36"/>
        <end position="59"/>
    </location>
</feature>
<feature type="compositionally biased region" description="Polar residues" evidence="1">
    <location>
        <begin position="458"/>
        <end position="477"/>
    </location>
</feature>
<dbReference type="PANTHER" id="PTHR36424:SF1">
    <property type="entry name" value="LOW AFFINITY K(+) TRANSPORTER 1-RELATED"/>
    <property type="match status" value="1"/>
</dbReference>
<keyword evidence="2" id="KW-1133">Transmembrane helix</keyword>
<organism evidence="3 4">
    <name type="scientific">Hyaloscypha hepaticicola</name>
    <dbReference type="NCBI Taxonomy" id="2082293"/>
    <lineage>
        <taxon>Eukaryota</taxon>
        <taxon>Fungi</taxon>
        <taxon>Dikarya</taxon>
        <taxon>Ascomycota</taxon>
        <taxon>Pezizomycotina</taxon>
        <taxon>Leotiomycetes</taxon>
        <taxon>Helotiales</taxon>
        <taxon>Hyaloscyphaceae</taxon>
        <taxon>Hyaloscypha</taxon>
    </lineage>
</organism>
<evidence type="ECO:0000256" key="2">
    <source>
        <dbReference type="SAM" id="Phobius"/>
    </source>
</evidence>
<evidence type="ECO:0000256" key="1">
    <source>
        <dbReference type="SAM" id="MobiDB-lite"/>
    </source>
</evidence>
<feature type="region of interest" description="Disordered" evidence="1">
    <location>
        <begin position="403"/>
        <end position="691"/>
    </location>
</feature>
<dbReference type="GO" id="GO:0015079">
    <property type="term" value="F:potassium ion transmembrane transporter activity"/>
    <property type="evidence" value="ECO:0007669"/>
    <property type="project" value="InterPro"/>
</dbReference>
<dbReference type="Proteomes" id="UP000235672">
    <property type="component" value="Unassembled WGS sequence"/>
</dbReference>
<keyword evidence="4" id="KW-1185">Reference proteome</keyword>
<feature type="region of interest" description="Disordered" evidence="1">
    <location>
        <begin position="314"/>
        <end position="391"/>
    </location>
</feature>
<dbReference type="OrthoDB" id="2128042at2759"/>
<feature type="compositionally biased region" description="Low complexity" evidence="1">
    <location>
        <begin position="612"/>
        <end position="621"/>
    </location>
</feature>
<protein>
    <recommendedName>
        <fullName evidence="5">Pheromone-regulated membrane protein</fullName>
    </recommendedName>
</protein>
<feature type="compositionally biased region" description="Low complexity" evidence="1">
    <location>
        <begin position="591"/>
        <end position="604"/>
    </location>
</feature>
<feature type="compositionally biased region" description="Polar residues" evidence="1">
    <location>
        <begin position="335"/>
        <end position="354"/>
    </location>
</feature>
<dbReference type="Pfam" id="PF16944">
    <property type="entry name" value="KCH"/>
    <property type="match status" value="1"/>
</dbReference>
<evidence type="ECO:0008006" key="5">
    <source>
        <dbReference type="Google" id="ProtNLM"/>
    </source>
</evidence>
<gene>
    <name evidence="3" type="ORF">NA56DRAFT_732174</name>
</gene>
<feature type="compositionally biased region" description="Polar residues" evidence="1">
    <location>
        <begin position="491"/>
        <end position="501"/>
    </location>
</feature>
<name>A0A2J6PP27_9HELO</name>